<name>A0A848KRC9_9NOCA</name>
<dbReference type="InterPro" id="IPR011991">
    <property type="entry name" value="ArsR-like_HTH"/>
</dbReference>
<keyword evidence="3" id="KW-0804">Transcription</keyword>
<keyword evidence="2" id="KW-0238">DNA-binding</keyword>
<dbReference type="EMBL" id="VCQU01000009">
    <property type="protein sequence ID" value="NMN98157.1"/>
    <property type="molecule type" value="Genomic_DNA"/>
</dbReference>
<sequence length="212" mass="22538">MTAPVFAALADSTRSAILDAVARHGPMSATELLGHIAVTRQAITKHLAILRDAGLVTAGKTGRDVRYRVQATELRSTAHTLGELAAGAERAPLGRFAAGLRPALLCSVHPVADMDLAIGGWLDIGLRTMWFPSEGVCLLGADRPVVLLTDRADERALGPGPLLDIAHIDRWTEDWLLVPRDTSMGRYGVATASGGAVVRVIEPNSQLRELLA</sequence>
<dbReference type="Pfam" id="PF12840">
    <property type="entry name" value="HTH_20"/>
    <property type="match status" value="1"/>
</dbReference>
<evidence type="ECO:0000313" key="6">
    <source>
        <dbReference type="Proteomes" id="UP000535543"/>
    </source>
</evidence>
<evidence type="ECO:0000313" key="5">
    <source>
        <dbReference type="EMBL" id="NMN98157.1"/>
    </source>
</evidence>
<accession>A0A848KRC9</accession>
<protein>
    <submittedName>
        <fullName evidence="5">Winged helix-turn-helix transcriptional regulator</fullName>
    </submittedName>
</protein>
<dbReference type="GO" id="GO:0003700">
    <property type="term" value="F:DNA-binding transcription factor activity"/>
    <property type="evidence" value="ECO:0007669"/>
    <property type="project" value="InterPro"/>
</dbReference>
<comment type="caution">
    <text evidence="5">The sequence shown here is derived from an EMBL/GenBank/DDBJ whole genome shotgun (WGS) entry which is preliminary data.</text>
</comment>
<dbReference type="SMART" id="SM00418">
    <property type="entry name" value="HTH_ARSR"/>
    <property type="match status" value="1"/>
</dbReference>
<proteinExistence type="predicted"/>
<keyword evidence="6" id="KW-1185">Reference proteome</keyword>
<dbReference type="InterPro" id="IPR051081">
    <property type="entry name" value="HTH_MetalResp_TranReg"/>
</dbReference>
<dbReference type="PRINTS" id="PR00778">
    <property type="entry name" value="HTHARSR"/>
</dbReference>
<evidence type="ECO:0000256" key="1">
    <source>
        <dbReference type="ARBA" id="ARBA00023015"/>
    </source>
</evidence>
<dbReference type="InterPro" id="IPR001845">
    <property type="entry name" value="HTH_ArsR_DNA-bd_dom"/>
</dbReference>
<dbReference type="AlphaFoldDB" id="A0A848KRC9"/>
<dbReference type="CDD" id="cd00090">
    <property type="entry name" value="HTH_ARSR"/>
    <property type="match status" value="1"/>
</dbReference>
<dbReference type="PANTHER" id="PTHR33154">
    <property type="entry name" value="TRANSCRIPTIONAL REGULATOR, ARSR FAMILY"/>
    <property type="match status" value="1"/>
</dbReference>
<dbReference type="RefSeq" id="WP_169591886.1">
    <property type="nucleotide sequence ID" value="NZ_VCQU01000009.1"/>
</dbReference>
<dbReference type="GO" id="GO:0003677">
    <property type="term" value="F:DNA binding"/>
    <property type="evidence" value="ECO:0007669"/>
    <property type="project" value="UniProtKB-KW"/>
</dbReference>
<dbReference type="InterPro" id="IPR036390">
    <property type="entry name" value="WH_DNA-bd_sf"/>
</dbReference>
<dbReference type="Proteomes" id="UP000535543">
    <property type="component" value="Unassembled WGS sequence"/>
</dbReference>
<reference evidence="5 6" key="1">
    <citation type="submission" date="2019-05" db="EMBL/GenBank/DDBJ databases">
        <authorList>
            <person name="Lee S.D."/>
        </authorList>
    </citation>
    <scope>NUCLEOTIDE SEQUENCE [LARGE SCALE GENOMIC DNA]</scope>
    <source>
        <strain evidence="5 6">YC2-7</strain>
    </source>
</reference>
<evidence type="ECO:0000256" key="2">
    <source>
        <dbReference type="ARBA" id="ARBA00023125"/>
    </source>
</evidence>
<organism evidence="5 6">
    <name type="scientific">Antrihabitans stalactiti</name>
    <dbReference type="NCBI Taxonomy" id="2584121"/>
    <lineage>
        <taxon>Bacteria</taxon>
        <taxon>Bacillati</taxon>
        <taxon>Actinomycetota</taxon>
        <taxon>Actinomycetes</taxon>
        <taxon>Mycobacteriales</taxon>
        <taxon>Nocardiaceae</taxon>
        <taxon>Antrihabitans</taxon>
    </lineage>
</organism>
<dbReference type="NCBIfam" id="NF033788">
    <property type="entry name" value="HTH_metalloreg"/>
    <property type="match status" value="1"/>
</dbReference>
<dbReference type="SUPFAM" id="SSF46785">
    <property type="entry name" value="Winged helix' DNA-binding domain"/>
    <property type="match status" value="1"/>
</dbReference>
<evidence type="ECO:0000256" key="3">
    <source>
        <dbReference type="ARBA" id="ARBA00023163"/>
    </source>
</evidence>
<feature type="domain" description="HTH arsR-type" evidence="4">
    <location>
        <begin position="1"/>
        <end position="89"/>
    </location>
</feature>
<dbReference type="PANTHER" id="PTHR33154:SF33">
    <property type="entry name" value="TRANSCRIPTIONAL REPRESSOR SDPR"/>
    <property type="match status" value="1"/>
</dbReference>
<dbReference type="Gene3D" id="1.10.10.10">
    <property type="entry name" value="Winged helix-like DNA-binding domain superfamily/Winged helix DNA-binding domain"/>
    <property type="match status" value="1"/>
</dbReference>
<reference evidence="5 6" key="2">
    <citation type="submission" date="2020-06" db="EMBL/GenBank/DDBJ databases">
        <title>Antribacter stalactiti gen. nov., sp. nov., a new member of the family Nacardiaceae isolated from a cave.</title>
        <authorList>
            <person name="Kim I.S."/>
        </authorList>
    </citation>
    <scope>NUCLEOTIDE SEQUENCE [LARGE SCALE GENOMIC DNA]</scope>
    <source>
        <strain evidence="5 6">YC2-7</strain>
    </source>
</reference>
<dbReference type="PROSITE" id="PS50987">
    <property type="entry name" value="HTH_ARSR_2"/>
    <property type="match status" value="1"/>
</dbReference>
<evidence type="ECO:0000259" key="4">
    <source>
        <dbReference type="PROSITE" id="PS50987"/>
    </source>
</evidence>
<gene>
    <name evidence="5" type="ORF">FGL95_24245</name>
</gene>
<dbReference type="InterPro" id="IPR036388">
    <property type="entry name" value="WH-like_DNA-bd_sf"/>
</dbReference>
<keyword evidence="1" id="KW-0805">Transcription regulation</keyword>